<reference evidence="2 3" key="1">
    <citation type="submission" date="2018-08" db="EMBL/GenBank/DDBJ databases">
        <title>Mucilaginibacter terrae sp. nov., isolated from manganese diggings.</title>
        <authorList>
            <person name="Huang Y."/>
            <person name="Zhou Z."/>
        </authorList>
    </citation>
    <scope>NUCLEOTIDE SEQUENCE [LARGE SCALE GENOMIC DNA]</scope>
    <source>
        <strain evidence="2 3">ZH6</strain>
    </source>
</reference>
<evidence type="ECO:0000313" key="3">
    <source>
        <dbReference type="Proteomes" id="UP000260823"/>
    </source>
</evidence>
<dbReference type="GO" id="GO:0005886">
    <property type="term" value="C:plasma membrane"/>
    <property type="evidence" value="ECO:0007669"/>
    <property type="project" value="TreeGrafter"/>
</dbReference>
<dbReference type="Pfam" id="PF04224">
    <property type="entry name" value="DUF417"/>
    <property type="match status" value="1"/>
</dbReference>
<comment type="caution">
    <text evidence="2">The sequence shown here is derived from an EMBL/GenBank/DDBJ whole genome shotgun (WGS) entry which is preliminary data.</text>
</comment>
<dbReference type="AlphaFoldDB" id="A0A3E2NTC6"/>
<dbReference type="OrthoDB" id="1118972at2"/>
<evidence type="ECO:0000313" key="2">
    <source>
        <dbReference type="EMBL" id="RFZ84110.1"/>
    </source>
</evidence>
<keyword evidence="3" id="KW-1185">Reference proteome</keyword>
<organism evidence="2 3">
    <name type="scientific">Mucilaginibacter terrenus</name>
    <dbReference type="NCBI Taxonomy" id="2482727"/>
    <lineage>
        <taxon>Bacteria</taxon>
        <taxon>Pseudomonadati</taxon>
        <taxon>Bacteroidota</taxon>
        <taxon>Sphingobacteriia</taxon>
        <taxon>Sphingobacteriales</taxon>
        <taxon>Sphingobacteriaceae</taxon>
        <taxon>Mucilaginibacter</taxon>
    </lineage>
</organism>
<proteinExistence type="predicted"/>
<keyword evidence="1" id="KW-1133">Transmembrane helix</keyword>
<gene>
    <name evidence="2" type="ORF">DYU05_00275</name>
</gene>
<dbReference type="InterPro" id="IPR007339">
    <property type="entry name" value="RclC-like"/>
</dbReference>
<dbReference type="PIRSF" id="PIRSF028065">
    <property type="entry name" value="UCP028065"/>
    <property type="match status" value="1"/>
</dbReference>
<dbReference type="Proteomes" id="UP000260823">
    <property type="component" value="Unassembled WGS sequence"/>
</dbReference>
<dbReference type="GO" id="GO:1901530">
    <property type="term" value="P:response to hypochlorite"/>
    <property type="evidence" value="ECO:0007669"/>
    <property type="project" value="TreeGrafter"/>
</dbReference>
<feature type="transmembrane region" description="Helical" evidence="1">
    <location>
        <begin position="12"/>
        <end position="30"/>
    </location>
</feature>
<feature type="transmembrane region" description="Helical" evidence="1">
    <location>
        <begin position="88"/>
        <end position="110"/>
    </location>
</feature>
<dbReference type="PANTHER" id="PTHR40106">
    <property type="entry name" value="INNER MEMBRANE PROTEIN RCLC"/>
    <property type="match status" value="1"/>
</dbReference>
<feature type="transmembrane region" description="Helical" evidence="1">
    <location>
        <begin position="122"/>
        <end position="138"/>
    </location>
</feature>
<feature type="transmembrane region" description="Helical" evidence="1">
    <location>
        <begin position="50"/>
        <end position="76"/>
    </location>
</feature>
<dbReference type="EMBL" id="QWDE01000001">
    <property type="protein sequence ID" value="RFZ84110.1"/>
    <property type="molecule type" value="Genomic_DNA"/>
</dbReference>
<dbReference type="InterPro" id="IPR016865">
    <property type="entry name" value="RclC"/>
</dbReference>
<keyword evidence="1" id="KW-0812">Transmembrane</keyword>
<evidence type="ECO:0000256" key="1">
    <source>
        <dbReference type="SAM" id="Phobius"/>
    </source>
</evidence>
<dbReference type="PANTHER" id="PTHR40106:SF1">
    <property type="entry name" value="INNER MEMBRANE PROTEIN RCLC"/>
    <property type="match status" value="1"/>
</dbReference>
<accession>A0A3E2NTC6</accession>
<protein>
    <submittedName>
        <fullName evidence="2">DUF417 family protein</fullName>
    </submittedName>
</protein>
<name>A0A3E2NTC6_9SPHI</name>
<sequence>MTTMKLTKTGYTLGVVSTSLILLWIGIFKFTVTEANAIMPLVEHSFLMSWMYKVATVQAVSNFIGVFEIVTGALLIASFWNDKLGSIAGYLTIVIFATTLSFLFTTPGVWKIVEGVPTTEFFILKDLGYLAMGLMVLGKHSAHSKTITIA</sequence>
<keyword evidence="1" id="KW-0472">Membrane</keyword>